<dbReference type="Proteomes" id="UP001195914">
    <property type="component" value="Unassembled WGS sequence"/>
</dbReference>
<name>A0AAD9GDG7_BABDI</name>
<gene>
    <name evidence="2" type="ORF">X943_003031</name>
</gene>
<keyword evidence="3" id="KW-1185">Reference proteome</keyword>
<dbReference type="InterPro" id="IPR058917">
    <property type="entry name" value="RESC6_dom"/>
</dbReference>
<reference evidence="2" key="1">
    <citation type="journal article" date="2014" name="Nucleic Acids Res.">
        <title>The evolutionary dynamics of variant antigen genes in Babesia reveal a history of genomic innovation underlying host-parasite interaction.</title>
        <authorList>
            <person name="Jackson A.P."/>
            <person name="Otto T.D."/>
            <person name="Darby A."/>
            <person name="Ramaprasad A."/>
            <person name="Xia D."/>
            <person name="Echaide I.E."/>
            <person name="Farber M."/>
            <person name="Gahlot S."/>
            <person name="Gamble J."/>
            <person name="Gupta D."/>
            <person name="Gupta Y."/>
            <person name="Jackson L."/>
            <person name="Malandrin L."/>
            <person name="Malas T.B."/>
            <person name="Moussa E."/>
            <person name="Nair M."/>
            <person name="Reid A.J."/>
            <person name="Sanders M."/>
            <person name="Sharma J."/>
            <person name="Tracey A."/>
            <person name="Quail M.A."/>
            <person name="Weir W."/>
            <person name="Wastling J.M."/>
            <person name="Hall N."/>
            <person name="Willadsen P."/>
            <person name="Lingelbach K."/>
            <person name="Shiels B."/>
            <person name="Tait A."/>
            <person name="Berriman M."/>
            <person name="Allred D.R."/>
            <person name="Pain A."/>
        </authorList>
    </citation>
    <scope>NUCLEOTIDE SEQUENCE</scope>
    <source>
        <strain evidence="2">1802A</strain>
    </source>
</reference>
<evidence type="ECO:0000313" key="3">
    <source>
        <dbReference type="Proteomes" id="UP001195914"/>
    </source>
</evidence>
<dbReference type="AlphaFoldDB" id="A0AAD9GDG7"/>
<reference evidence="2" key="2">
    <citation type="submission" date="2021-05" db="EMBL/GenBank/DDBJ databases">
        <authorList>
            <person name="Pain A."/>
        </authorList>
    </citation>
    <scope>NUCLEOTIDE SEQUENCE</scope>
    <source>
        <strain evidence="2">1802A</strain>
    </source>
</reference>
<organism evidence="2 3">
    <name type="scientific">Babesia divergens</name>
    <dbReference type="NCBI Taxonomy" id="32595"/>
    <lineage>
        <taxon>Eukaryota</taxon>
        <taxon>Sar</taxon>
        <taxon>Alveolata</taxon>
        <taxon>Apicomplexa</taxon>
        <taxon>Aconoidasida</taxon>
        <taxon>Piroplasmida</taxon>
        <taxon>Babesiidae</taxon>
        <taxon>Babesia</taxon>
    </lineage>
</organism>
<sequence>MIRLLSHVRRFTTRDRSSMRRPFAEAMDSTAHAQQHEQQNGLAASIGHTAKVMANKGVKDDAKWMALIEDAKASLASLTPLDIALLVNALTRERRADAPLYSALGNRICNIISFFSAPHLAMIISAYAKANLMDDELYKNLKAEINRRLYEFTSPTELCMILNALARCKETDEGLLSRLANHIKHHIRNFIPQELALVAGRYHALRVYDRQLFDAIEGKAGDSPNDAFHRKGKKHIGRFDPNEAITILAAYAHFDKNNKDIQNVIKVHIKEEHAYLRGEAFVRMVEDSNLSAQQKQELLAFEDETDQHPQN</sequence>
<feature type="domain" description="RNA-editing substrate-binding complex 6 protein" evidence="1">
    <location>
        <begin position="83"/>
        <end position="216"/>
    </location>
</feature>
<protein>
    <recommendedName>
        <fullName evidence="1">RNA-editing substrate-binding complex 6 protein domain-containing protein</fullName>
    </recommendedName>
</protein>
<comment type="caution">
    <text evidence="2">The sequence shown here is derived from an EMBL/GenBank/DDBJ whole genome shotgun (WGS) entry which is preliminary data.</text>
</comment>
<dbReference type="EMBL" id="JAHBMH010000044">
    <property type="protein sequence ID" value="KAK1936372.1"/>
    <property type="molecule type" value="Genomic_DNA"/>
</dbReference>
<accession>A0AAD9GDG7</accession>
<evidence type="ECO:0000259" key="1">
    <source>
        <dbReference type="Pfam" id="PF26188"/>
    </source>
</evidence>
<evidence type="ECO:0000313" key="2">
    <source>
        <dbReference type="EMBL" id="KAK1936372.1"/>
    </source>
</evidence>
<proteinExistence type="predicted"/>
<dbReference type="Pfam" id="PF26188">
    <property type="entry name" value="RESC6"/>
    <property type="match status" value="1"/>
</dbReference>